<reference evidence="1" key="1">
    <citation type="submission" date="2012-03" db="EMBL/GenBank/DDBJ databases">
        <title>Functional metagenomics reveals considerable lignocellulase gene clusters in the gut microbiome of a wood-feeding higher termite.</title>
        <authorList>
            <person name="Liu N."/>
        </authorList>
    </citation>
    <scope>NUCLEOTIDE SEQUENCE</scope>
</reference>
<dbReference type="AlphaFoldDB" id="A0A806JZN0"/>
<accession>A0A806JZN0</accession>
<sequence length="38" mass="4153">MFEKTHADAALVASMVHYGDYSIAQIKAEMKKAGIAVR</sequence>
<name>A0A806JZN0_9BACT</name>
<organism evidence="1">
    <name type="scientific">uncultured bacterium contig00069</name>
    <dbReference type="NCBI Taxonomy" id="1181550"/>
    <lineage>
        <taxon>Bacteria</taxon>
        <taxon>environmental samples</taxon>
    </lineage>
</organism>
<proteinExistence type="predicted"/>
<protein>
    <submittedName>
        <fullName evidence="1">Imidazole glycerol phosphate synthase cyclase subunit</fullName>
        <ecNumber evidence="1">4.1.3.-</ecNumber>
    </submittedName>
</protein>
<dbReference type="InterPro" id="IPR013785">
    <property type="entry name" value="Aldolase_TIM"/>
</dbReference>
<dbReference type="GO" id="GO:0016829">
    <property type="term" value="F:lyase activity"/>
    <property type="evidence" value="ECO:0007669"/>
    <property type="project" value="UniProtKB-KW"/>
</dbReference>
<dbReference type="EMBL" id="JQ844206">
    <property type="protein sequence ID" value="AGS52716.1"/>
    <property type="molecule type" value="Genomic_DNA"/>
</dbReference>
<dbReference type="Gene3D" id="3.20.20.70">
    <property type="entry name" value="Aldolase class I"/>
    <property type="match status" value="1"/>
</dbReference>
<evidence type="ECO:0000313" key="1">
    <source>
        <dbReference type="EMBL" id="AGS52716.1"/>
    </source>
</evidence>
<keyword evidence="1" id="KW-0456">Lyase</keyword>
<dbReference type="EC" id="4.1.3.-" evidence="1"/>